<name>L0DZN6_THIND</name>
<keyword evidence="4" id="KW-1185">Reference proteome</keyword>
<dbReference type="InterPro" id="IPR039447">
    <property type="entry name" value="UreH-like_TM_dom"/>
</dbReference>
<dbReference type="AlphaFoldDB" id="L0DZN6"/>
<protein>
    <recommendedName>
        <fullName evidence="2">Urease accessory protein UreH-like transmembrane domain-containing protein</fullName>
    </recommendedName>
</protein>
<evidence type="ECO:0000256" key="1">
    <source>
        <dbReference type="SAM" id="Phobius"/>
    </source>
</evidence>
<accession>L0DZN6</accession>
<feature type="transmembrane region" description="Helical" evidence="1">
    <location>
        <begin position="140"/>
        <end position="161"/>
    </location>
</feature>
<evidence type="ECO:0000259" key="2">
    <source>
        <dbReference type="Pfam" id="PF13386"/>
    </source>
</evidence>
<gene>
    <name evidence="3" type="ordered locus">TVNIR_2767</name>
</gene>
<sequence>MEHSIAIAFLIGLASTLHCVGMCGGISGALTLSLPEDVRKRRTRLFTFVLAYGLGRIGSYALAGGIAGVVGAILLRGGGDTGALHLVAQLFAATILAGIGLYLAGWFPGFAQLERLGAPAWRRIEPLGRRLLPVSSPLQALLFGAAWGWLPCGLVYSMLIWTLATADALQGALLMLAFGAGTLPGVMTAGIFAAWLVRLARAPHLRQAIGLLIMLVALATIAYSLAGGVNHH</sequence>
<feature type="domain" description="Urease accessory protein UreH-like transmembrane" evidence="2">
    <location>
        <begin position="7"/>
        <end position="216"/>
    </location>
</feature>
<dbReference type="OrthoDB" id="9798690at2"/>
<feature type="transmembrane region" description="Helical" evidence="1">
    <location>
        <begin position="45"/>
        <end position="74"/>
    </location>
</feature>
<dbReference type="PANTHER" id="PTHR42208">
    <property type="entry name" value="HEAVY METAL TRANSPORTER-RELATED"/>
    <property type="match status" value="1"/>
</dbReference>
<dbReference type="STRING" id="1255043.TVNIR_2767"/>
<dbReference type="PATRIC" id="fig|1255043.3.peg.2792"/>
<dbReference type="PANTHER" id="PTHR42208:SF1">
    <property type="entry name" value="HEAVY METAL TRANSPORTER"/>
    <property type="match status" value="1"/>
</dbReference>
<evidence type="ECO:0000313" key="4">
    <source>
        <dbReference type="Proteomes" id="UP000010809"/>
    </source>
</evidence>
<feature type="transmembrane region" description="Helical" evidence="1">
    <location>
        <begin position="208"/>
        <end position="226"/>
    </location>
</feature>
<feature type="transmembrane region" description="Helical" evidence="1">
    <location>
        <begin position="6"/>
        <end position="33"/>
    </location>
</feature>
<evidence type="ECO:0000313" key="3">
    <source>
        <dbReference type="EMBL" id="AGA34405.1"/>
    </source>
</evidence>
<feature type="transmembrane region" description="Helical" evidence="1">
    <location>
        <begin position="86"/>
        <end position="107"/>
    </location>
</feature>
<keyword evidence="1" id="KW-1133">Transmembrane helix</keyword>
<keyword evidence="1" id="KW-0812">Transmembrane</keyword>
<dbReference type="eggNOG" id="COG2836">
    <property type="taxonomic scope" value="Bacteria"/>
</dbReference>
<dbReference type="HOGENOM" id="CLU_032635_0_0_6"/>
<keyword evidence="1" id="KW-0472">Membrane</keyword>
<organism evidence="3 4">
    <name type="scientific">Thioalkalivibrio nitratireducens (strain DSM 14787 / UNIQEM 213 / ALEN2)</name>
    <dbReference type="NCBI Taxonomy" id="1255043"/>
    <lineage>
        <taxon>Bacteria</taxon>
        <taxon>Pseudomonadati</taxon>
        <taxon>Pseudomonadota</taxon>
        <taxon>Gammaproteobacteria</taxon>
        <taxon>Chromatiales</taxon>
        <taxon>Ectothiorhodospiraceae</taxon>
        <taxon>Thioalkalivibrio</taxon>
    </lineage>
</organism>
<proteinExistence type="predicted"/>
<dbReference type="RefSeq" id="WP_015259516.1">
    <property type="nucleotide sequence ID" value="NC_019902.2"/>
</dbReference>
<reference evidence="3" key="1">
    <citation type="submission" date="2015-12" db="EMBL/GenBank/DDBJ databases">
        <authorList>
            <person name="Tikhonova T.V."/>
            <person name="Pavlov A.R."/>
            <person name="Beletsky A.V."/>
            <person name="Mardanov A.V."/>
            <person name="Sorokin D.Y."/>
            <person name="Ravin N.V."/>
            <person name="Popov V.O."/>
        </authorList>
    </citation>
    <scope>NUCLEOTIDE SEQUENCE</scope>
    <source>
        <strain evidence="3">DSM 14787</strain>
    </source>
</reference>
<feature type="transmembrane region" description="Helical" evidence="1">
    <location>
        <begin position="173"/>
        <end position="196"/>
    </location>
</feature>
<dbReference type="Proteomes" id="UP000010809">
    <property type="component" value="Chromosome"/>
</dbReference>
<dbReference type="KEGG" id="tni:TVNIR_2767"/>
<dbReference type="Pfam" id="PF13386">
    <property type="entry name" value="DsbD_2"/>
    <property type="match status" value="1"/>
</dbReference>
<dbReference type="EMBL" id="CP003989">
    <property type="protein sequence ID" value="AGA34405.1"/>
    <property type="molecule type" value="Genomic_DNA"/>
</dbReference>